<dbReference type="AlphaFoldDB" id="V4P0Y7"/>
<dbReference type="PATRIC" id="fig|1121022.4.peg.4392"/>
<evidence type="ECO:0000313" key="1">
    <source>
        <dbReference type="EMBL" id="ESQ81791.1"/>
    </source>
</evidence>
<proteinExistence type="predicted"/>
<accession>V4P0Y7</accession>
<reference evidence="1 2" key="1">
    <citation type="journal article" date="2014" name="Nature">
        <title>Sequential evolution of bacterial morphology by co-option of a developmental regulator.</title>
        <authorList>
            <person name="Jiang C."/>
            <person name="Brown P.J."/>
            <person name="Ducret A."/>
            <person name="Brun Y.V."/>
        </authorList>
    </citation>
    <scope>NUCLEOTIDE SEQUENCE [LARGE SCALE GENOMIC DNA]</scope>
    <source>
        <strain evidence="1 2">DSM 16100</strain>
    </source>
</reference>
<keyword evidence="2" id="KW-1185">Reference proteome</keyword>
<sequence length="48" mass="5516">MDAIESIVLMPPARGQLKNEAAFYCGLVFCRAMMPTFITQISPWQQFY</sequence>
<comment type="caution">
    <text evidence="1">The sequence shown here is derived from an EMBL/GenBank/DDBJ whole genome shotgun (WGS) entry which is preliminary data.</text>
</comment>
<organism evidence="1 2">
    <name type="scientific">Asticcacaulis benevestitus DSM 16100 = ATCC BAA-896</name>
    <dbReference type="NCBI Taxonomy" id="1121022"/>
    <lineage>
        <taxon>Bacteria</taxon>
        <taxon>Pseudomonadati</taxon>
        <taxon>Pseudomonadota</taxon>
        <taxon>Alphaproteobacteria</taxon>
        <taxon>Caulobacterales</taxon>
        <taxon>Caulobacteraceae</taxon>
        <taxon>Asticcacaulis</taxon>
    </lineage>
</organism>
<dbReference type="EMBL" id="AWGB01000083">
    <property type="protein sequence ID" value="ESQ81791.1"/>
    <property type="molecule type" value="Genomic_DNA"/>
</dbReference>
<evidence type="ECO:0000313" key="2">
    <source>
        <dbReference type="Proteomes" id="UP000017837"/>
    </source>
</evidence>
<gene>
    <name evidence="1" type="ORF">ABENE_21440</name>
</gene>
<dbReference type="Proteomes" id="UP000017837">
    <property type="component" value="Unassembled WGS sequence"/>
</dbReference>
<name>V4P0Y7_9CAUL</name>
<protein>
    <submittedName>
        <fullName evidence="1">Uncharacterized protein</fullName>
    </submittedName>
</protein>